<dbReference type="GO" id="GO:0000462">
    <property type="term" value="P:maturation of SSU-rRNA from tricistronic rRNA transcript (SSU-rRNA, 5.8S rRNA, LSU-rRNA)"/>
    <property type="evidence" value="ECO:0007669"/>
    <property type="project" value="InterPro"/>
</dbReference>
<sequence>MSTSSRHRPTSPPSTVSLNHTASTSARSFRRPPPPVTTVVTSPPWARDEPPSPKDLPTPLDGHTFEQQQEQRDFGTGMSDVASLQSRPEGDSRWWTFALPRTRPLDSLDRVPGSPKPERKTFRDISLPWMLSQRESGFAAMRKDKEKEPTADDNNAPHLAVPMPTASNPVQYTLSQTSTPGWETPWSARLGAQGPRRPHRESYGFEEMEEDQSNRSHKELSPWKRRKKDIRGFILINAYVPLLLLPVPYLHNSAKEEAKPKVGRVRHGHIPSAKVVTKDHDDALPSLETMLSTSTELADEHSPNAPELPIQQTKKAKLQEKRQAFLQKLEPSAQQVSKSTARRMKRKAREQLTGGLNALQQAIATLEEESTVEEASIQTIADANSAEQPAQSSKPSAKKGLIGKGGSAPLSKNQRKRALELERLRHPLILSNPEYSSNPFKTIRTHAQNSLLKQGGPPS</sequence>
<feature type="compositionally biased region" description="Basic and acidic residues" evidence="5">
    <location>
        <begin position="212"/>
        <end position="222"/>
    </location>
</feature>
<dbReference type="InterPro" id="IPR028160">
    <property type="entry name" value="Slx9-like"/>
</dbReference>
<feature type="region of interest" description="Disordered" evidence="5">
    <location>
        <begin position="297"/>
        <end position="353"/>
    </location>
</feature>
<feature type="compositionally biased region" description="Polar residues" evidence="5">
    <location>
        <begin position="18"/>
        <end position="27"/>
    </location>
</feature>
<reference evidence="6 7" key="1">
    <citation type="journal article" date="2020" name="ISME J.">
        <title>Uncovering the hidden diversity of litter-decomposition mechanisms in mushroom-forming fungi.</title>
        <authorList>
            <person name="Floudas D."/>
            <person name="Bentzer J."/>
            <person name="Ahren D."/>
            <person name="Johansson T."/>
            <person name="Persson P."/>
            <person name="Tunlid A."/>
        </authorList>
    </citation>
    <scope>NUCLEOTIDE SEQUENCE [LARGE SCALE GENOMIC DNA]</scope>
    <source>
        <strain evidence="6 7">CBS 101986</strain>
    </source>
</reference>
<protein>
    <recommendedName>
        <fullName evidence="3">Ribosome biogenesis protein SLX9</fullName>
    </recommendedName>
</protein>
<dbReference type="OrthoDB" id="18703at2759"/>
<comment type="subcellular location">
    <subcellularLocation>
        <location evidence="1">Nucleus</location>
        <location evidence="1">Nucleolus</location>
    </subcellularLocation>
</comment>
<evidence type="ECO:0000256" key="2">
    <source>
        <dbReference type="ARBA" id="ARBA00011022"/>
    </source>
</evidence>
<feature type="compositionally biased region" description="Basic and acidic residues" evidence="5">
    <location>
        <begin position="141"/>
        <end position="150"/>
    </location>
</feature>
<evidence type="ECO:0000256" key="1">
    <source>
        <dbReference type="ARBA" id="ARBA00004604"/>
    </source>
</evidence>
<dbReference type="EMBL" id="JAACJJ010000056">
    <property type="protein sequence ID" value="KAF5313290.1"/>
    <property type="molecule type" value="Genomic_DNA"/>
</dbReference>
<dbReference type="AlphaFoldDB" id="A0A8H5AYI7"/>
<dbReference type="Proteomes" id="UP000567179">
    <property type="component" value="Unassembled WGS sequence"/>
</dbReference>
<evidence type="ECO:0000313" key="7">
    <source>
        <dbReference type="Proteomes" id="UP000567179"/>
    </source>
</evidence>
<feature type="region of interest" description="Disordered" evidence="5">
    <location>
        <begin position="104"/>
        <end position="222"/>
    </location>
</feature>
<dbReference type="GO" id="GO:0030686">
    <property type="term" value="C:90S preribosome"/>
    <property type="evidence" value="ECO:0007669"/>
    <property type="project" value="InterPro"/>
</dbReference>
<keyword evidence="7" id="KW-1185">Reference proteome</keyword>
<feature type="region of interest" description="Disordered" evidence="5">
    <location>
        <begin position="1"/>
        <end position="91"/>
    </location>
</feature>
<organism evidence="6 7">
    <name type="scientific">Psilocybe cf. subviscida</name>
    <dbReference type="NCBI Taxonomy" id="2480587"/>
    <lineage>
        <taxon>Eukaryota</taxon>
        <taxon>Fungi</taxon>
        <taxon>Dikarya</taxon>
        <taxon>Basidiomycota</taxon>
        <taxon>Agaricomycotina</taxon>
        <taxon>Agaricomycetes</taxon>
        <taxon>Agaricomycetidae</taxon>
        <taxon>Agaricales</taxon>
        <taxon>Agaricineae</taxon>
        <taxon>Strophariaceae</taxon>
        <taxon>Psilocybe</taxon>
    </lineage>
</organism>
<proteinExistence type="inferred from homology"/>
<dbReference type="GO" id="GO:0005730">
    <property type="term" value="C:nucleolus"/>
    <property type="evidence" value="ECO:0007669"/>
    <property type="project" value="UniProtKB-SubCell"/>
</dbReference>
<feature type="compositionally biased region" description="Polar residues" evidence="5">
    <location>
        <begin position="433"/>
        <end position="452"/>
    </location>
</feature>
<gene>
    <name evidence="6" type="ORF">D9619_003172</name>
</gene>
<feature type="compositionally biased region" description="Polar residues" evidence="5">
    <location>
        <begin position="383"/>
        <end position="395"/>
    </location>
</feature>
<feature type="region of interest" description="Disordered" evidence="5">
    <location>
        <begin position="383"/>
        <end position="459"/>
    </location>
</feature>
<evidence type="ECO:0000313" key="6">
    <source>
        <dbReference type="EMBL" id="KAF5313290.1"/>
    </source>
</evidence>
<name>A0A8H5AYI7_9AGAR</name>
<comment type="caution">
    <text evidence="6">The sequence shown here is derived from an EMBL/GenBank/DDBJ whole genome shotgun (WGS) entry which is preliminary data.</text>
</comment>
<accession>A0A8H5AYI7</accession>
<evidence type="ECO:0000256" key="4">
    <source>
        <dbReference type="ARBA" id="ARBA00023242"/>
    </source>
</evidence>
<dbReference type="Pfam" id="PF15341">
    <property type="entry name" value="SLX9"/>
    <property type="match status" value="1"/>
</dbReference>
<dbReference type="GO" id="GO:0030688">
    <property type="term" value="C:preribosome, small subunit precursor"/>
    <property type="evidence" value="ECO:0007669"/>
    <property type="project" value="InterPro"/>
</dbReference>
<evidence type="ECO:0000256" key="3">
    <source>
        <dbReference type="ARBA" id="ARBA00021321"/>
    </source>
</evidence>
<feature type="compositionally biased region" description="Polar residues" evidence="5">
    <location>
        <begin position="165"/>
        <end position="181"/>
    </location>
</feature>
<comment type="similarity">
    <text evidence="2">Belongs to the SLX9 family.</text>
</comment>
<keyword evidence="4" id="KW-0539">Nucleus</keyword>
<evidence type="ECO:0000256" key="5">
    <source>
        <dbReference type="SAM" id="MobiDB-lite"/>
    </source>
</evidence>